<accession>A0A0A9I1H1</accession>
<proteinExistence type="predicted"/>
<dbReference type="AlphaFoldDB" id="A0A0A9I1H1"/>
<dbReference type="EMBL" id="GBRH01158893">
    <property type="protein sequence ID" value="JAE39003.1"/>
    <property type="molecule type" value="Transcribed_RNA"/>
</dbReference>
<name>A0A0A9I1H1_ARUDO</name>
<organism evidence="1">
    <name type="scientific">Arundo donax</name>
    <name type="common">Giant reed</name>
    <name type="synonym">Donax arundinaceus</name>
    <dbReference type="NCBI Taxonomy" id="35708"/>
    <lineage>
        <taxon>Eukaryota</taxon>
        <taxon>Viridiplantae</taxon>
        <taxon>Streptophyta</taxon>
        <taxon>Embryophyta</taxon>
        <taxon>Tracheophyta</taxon>
        <taxon>Spermatophyta</taxon>
        <taxon>Magnoliopsida</taxon>
        <taxon>Liliopsida</taxon>
        <taxon>Poales</taxon>
        <taxon>Poaceae</taxon>
        <taxon>PACMAD clade</taxon>
        <taxon>Arundinoideae</taxon>
        <taxon>Arundineae</taxon>
        <taxon>Arundo</taxon>
    </lineage>
</organism>
<protein>
    <submittedName>
        <fullName evidence="1">Uncharacterized protein</fullName>
    </submittedName>
</protein>
<sequence length="90" mass="10135">MHPGICSSSPHSPHHMANKIMVTDSQALAQRQQHLKFPQKGHSSISEIVASHHILSPLLTQLFKPAQASENRLWIVREQTPLLQIFHCSL</sequence>
<evidence type="ECO:0000313" key="1">
    <source>
        <dbReference type="EMBL" id="JAE39003.1"/>
    </source>
</evidence>
<reference evidence="1" key="1">
    <citation type="submission" date="2014-09" db="EMBL/GenBank/DDBJ databases">
        <authorList>
            <person name="Magalhaes I.L.F."/>
            <person name="Oliveira U."/>
            <person name="Santos F.R."/>
            <person name="Vidigal T.H.D.A."/>
            <person name="Brescovit A.D."/>
            <person name="Santos A.J."/>
        </authorList>
    </citation>
    <scope>NUCLEOTIDE SEQUENCE</scope>
    <source>
        <tissue evidence="1">Shoot tissue taken approximately 20 cm above the soil surface</tissue>
    </source>
</reference>
<reference evidence="1" key="2">
    <citation type="journal article" date="2015" name="Data Brief">
        <title>Shoot transcriptome of the giant reed, Arundo donax.</title>
        <authorList>
            <person name="Barrero R.A."/>
            <person name="Guerrero F.D."/>
            <person name="Moolhuijzen P."/>
            <person name="Goolsby J.A."/>
            <person name="Tidwell J."/>
            <person name="Bellgard S.E."/>
            <person name="Bellgard M.I."/>
        </authorList>
    </citation>
    <scope>NUCLEOTIDE SEQUENCE</scope>
    <source>
        <tissue evidence="1">Shoot tissue taken approximately 20 cm above the soil surface</tissue>
    </source>
</reference>